<evidence type="ECO:0000313" key="1">
    <source>
        <dbReference type="EMBL" id="UYZ11202.1"/>
    </source>
</evidence>
<dbReference type="EMBL" id="CP109971">
    <property type="protein sequence ID" value="UYZ11202.1"/>
    <property type="molecule type" value="Genomic_DNA"/>
</dbReference>
<sequence>MGTLPVMKFQQTPGMSTLLKKEVDPEISRGVGTLLGGTGGNARLVKLGQFIGRIAGTEEAPAGDKLGKLVAWDPAATDGSQKVHGVCLKDCEAPNGVDRVDGLLYSRRFSVLNRASIVWPAGVTAEQQAAAIADIEDRLGLILRA</sequence>
<dbReference type="InterPro" id="IPR004195">
    <property type="entry name" value="Head_decoration_D"/>
</dbReference>
<dbReference type="RefSeq" id="WP_137409503.1">
    <property type="nucleotide sequence ID" value="NZ_CP109971.1"/>
</dbReference>
<keyword evidence="1" id="KW-0614">Plasmid</keyword>
<evidence type="ECO:0000313" key="2">
    <source>
        <dbReference type="Proteomes" id="UP000298735"/>
    </source>
</evidence>
<protein>
    <submittedName>
        <fullName evidence="1">Head decoration protein</fullName>
    </submittedName>
</protein>
<dbReference type="AlphaFoldDB" id="A0A4Z1QT85"/>
<name>A0A4Z1QT85_9HYPH</name>
<dbReference type="KEGG" id="asal:CFBP5507_26190"/>
<accession>A0A4Z1QT85</accession>
<geneLocation type="plasmid" evidence="1 2">
    <name>pAtCFBP5507b</name>
</geneLocation>
<reference evidence="1" key="1">
    <citation type="submission" date="2022-10" db="EMBL/GenBank/DDBJ databases">
        <title>Complete genome sequence of Agrobacterium salinitolerans CFBP5507.</title>
        <authorList>
            <person name="Tchabashvili S."/>
            <person name="Yen H.-C."/>
            <person name="Haryono M."/>
            <person name="Lin Y.-C."/>
            <person name="Lai E.-M."/>
            <person name="Kuo C.-H."/>
        </authorList>
    </citation>
    <scope>NUCLEOTIDE SEQUENCE</scope>
    <source>
        <strain evidence="1">CFBP5507</strain>
        <plasmid evidence="1">pAtCFBP5507b</plasmid>
    </source>
</reference>
<dbReference type="Pfam" id="PF02924">
    <property type="entry name" value="HDPD"/>
    <property type="match status" value="1"/>
</dbReference>
<proteinExistence type="predicted"/>
<organism evidence="1 2">
    <name type="scientific">Agrobacterium salinitolerans</name>
    <dbReference type="NCBI Taxonomy" id="1183413"/>
    <lineage>
        <taxon>Bacteria</taxon>
        <taxon>Pseudomonadati</taxon>
        <taxon>Pseudomonadota</taxon>
        <taxon>Alphaproteobacteria</taxon>
        <taxon>Hyphomicrobiales</taxon>
        <taxon>Rhizobiaceae</taxon>
        <taxon>Rhizobium/Agrobacterium group</taxon>
        <taxon>Agrobacterium</taxon>
    </lineage>
</organism>
<dbReference type="OrthoDB" id="8410683at2"/>
<gene>
    <name evidence="1" type="ORF">CFBP5507_26190</name>
</gene>
<dbReference type="Proteomes" id="UP000298735">
    <property type="component" value="Plasmid pAtCFBP5507b"/>
</dbReference>